<name>A0A023JEJ4_9STRA</name>
<dbReference type="RefSeq" id="YP_009059189.1">
    <property type="nucleotide sequence ID" value="NC_024928.1"/>
</dbReference>
<gene>
    <name evidence="1" type="primary">orf155</name>
</gene>
<dbReference type="GeneID" id="20465661"/>
<keyword evidence="1" id="KW-0934">Plastid</keyword>
<reference evidence="1" key="1">
    <citation type="journal article" date="2014" name="Genome Biol. Evol.">
        <title>Serial gene losses and foreign DNA underlie size and sequence variation in the plastid genomes of diatoms.</title>
        <authorList>
            <person name="Ruck E.C."/>
            <person name="Nakov T."/>
            <person name="Jansen R.K."/>
            <person name="Theriot E.C."/>
            <person name="Alverson A.J."/>
        </authorList>
    </citation>
    <scope>NUCLEOTIDE SEQUENCE</scope>
    <source>
        <strain evidence="1">Utex FD354</strain>
    </source>
</reference>
<protein>
    <recommendedName>
        <fullName evidence="2">Colicin D immunity protein domain-containing protein</fullName>
    </recommendedName>
</protein>
<proteinExistence type="predicted"/>
<accession>A0A023JEJ4</accession>
<keyword evidence="1" id="KW-0150">Chloroplast</keyword>
<sequence>MHYNLEKFFKLVKQSDNFRSQNTSMYHEDKTDFFELLSYQIVICNNIFWKERFKFITEMYKFINEEIDAEEFSNEIWGIRNYTMSTIEEFKKDFEKLKNLELDPRAREFSILIDNLCSDADVFEPEANENEPLNEKWLKDRVKNTILKIQKFMKF</sequence>
<evidence type="ECO:0008006" key="2">
    <source>
        <dbReference type="Google" id="ProtNLM"/>
    </source>
</evidence>
<geneLocation type="chloroplast" evidence="1"/>
<organism evidence="1">
    <name type="scientific">Eunotia naegelii</name>
    <dbReference type="NCBI Taxonomy" id="1458866"/>
    <lineage>
        <taxon>Eukaryota</taxon>
        <taxon>Sar</taxon>
        <taxon>Stramenopiles</taxon>
        <taxon>Ochrophyta</taxon>
        <taxon>Bacillariophyta</taxon>
        <taxon>Bacillariophyceae</taxon>
        <taxon>Eunotiophycidae</taxon>
        <taxon>Eunotiales</taxon>
        <taxon>Eunotiaceae</taxon>
        <taxon>Eunotia</taxon>
    </lineage>
</organism>
<evidence type="ECO:0000313" key="1">
    <source>
        <dbReference type="EMBL" id="AHI51136.1"/>
    </source>
</evidence>
<dbReference type="EMBL" id="KF733443">
    <property type="protein sequence ID" value="AHI51136.1"/>
    <property type="molecule type" value="Genomic_DNA"/>
</dbReference>
<dbReference type="AlphaFoldDB" id="A0A023JEJ4"/>